<evidence type="ECO:0000313" key="1">
    <source>
        <dbReference type="EMBL" id="KAI5065800.1"/>
    </source>
</evidence>
<evidence type="ECO:0000313" key="2">
    <source>
        <dbReference type="Proteomes" id="UP000886520"/>
    </source>
</evidence>
<keyword evidence="2" id="KW-1185">Reference proteome</keyword>
<gene>
    <name evidence="1" type="ORF">GOP47_0018424</name>
</gene>
<dbReference type="AlphaFoldDB" id="A0A9D4Z9J7"/>
<proteinExistence type="predicted"/>
<accession>A0A9D4Z9J7</accession>
<reference evidence="1" key="1">
    <citation type="submission" date="2021-01" db="EMBL/GenBank/DDBJ databases">
        <title>Adiantum capillus-veneris genome.</title>
        <authorList>
            <person name="Fang Y."/>
            <person name="Liao Q."/>
        </authorList>
    </citation>
    <scope>NUCLEOTIDE SEQUENCE</scope>
    <source>
        <strain evidence="1">H3</strain>
        <tissue evidence="1">Leaf</tissue>
    </source>
</reference>
<name>A0A9D4Z9J7_ADICA</name>
<comment type="caution">
    <text evidence="1">The sequence shown here is derived from an EMBL/GenBank/DDBJ whole genome shotgun (WGS) entry which is preliminary data.</text>
</comment>
<organism evidence="1 2">
    <name type="scientific">Adiantum capillus-veneris</name>
    <name type="common">Maidenhair fern</name>
    <dbReference type="NCBI Taxonomy" id="13818"/>
    <lineage>
        <taxon>Eukaryota</taxon>
        <taxon>Viridiplantae</taxon>
        <taxon>Streptophyta</taxon>
        <taxon>Embryophyta</taxon>
        <taxon>Tracheophyta</taxon>
        <taxon>Polypodiopsida</taxon>
        <taxon>Polypodiidae</taxon>
        <taxon>Polypodiales</taxon>
        <taxon>Pteridineae</taxon>
        <taxon>Pteridaceae</taxon>
        <taxon>Vittarioideae</taxon>
        <taxon>Adiantum</taxon>
    </lineage>
</organism>
<dbReference type="EMBL" id="JABFUD020000018">
    <property type="protein sequence ID" value="KAI5065800.1"/>
    <property type="molecule type" value="Genomic_DNA"/>
</dbReference>
<dbReference type="Proteomes" id="UP000886520">
    <property type="component" value="Chromosome 18"/>
</dbReference>
<sequence>MSHRVLWQYTNLRVPQVSSGVAVTSSKEGPVSPTVYIHKTSNMCVARGNSMEVQASARFLHRLLDSAHVVELAITWLFFGSLADACKPPSILRPRPRH</sequence>
<protein>
    <submittedName>
        <fullName evidence="1">Uncharacterized protein</fullName>
    </submittedName>
</protein>